<evidence type="ECO:0000256" key="1">
    <source>
        <dbReference type="ARBA" id="ARBA00000085"/>
    </source>
</evidence>
<dbReference type="EMBL" id="GL883114">
    <property type="protein sequence ID" value="EGG05229.1"/>
    <property type="molecule type" value="Genomic_DNA"/>
</dbReference>
<feature type="non-terminal residue" evidence="10">
    <location>
        <position position="365"/>
    </location>
</feature>
<organism evidence="11">
    <name type="scientific">Melampsora larici-populina (strain 98AG31 / pathotype 3-4-7)</name>
    <name type="common">Poplar leaf rust fungus</name>
    <dbReference type="NCBI Taxonomy" id="747676"/>
    <lineage>
        <taxon>Eukaryota</taxon>
        <taxon>Fungi</taxon>
        <taxon>Dikarya</taxon>
        <taxon>Basidiomycota</taxon>
        <taxon>Pucciniomycotina</taxon>
        <taxon>Pucciniomycetes</taxon>
        <taxon>Pucciniales</taxon>
        <taxon>Melampsoraceae</taxon>
        <taxon>Melampsora</taxon>
    </lineage>
</organism>
<dbReference type="SMART" id="SM00388">
    <property type="entry name" value="HisKA"/>
    <property type="match status" value="1"/>
</dbReference>
<keyword evidence="11" id="KW-1185">Reference proteome</keyword>
<gene>
    <name evidence="10" type="ORF">MELLADRAFT_27303</name>
</gene>
<evidence type="ECO:0000259" key="9">
    <source>
        <dbReference type="PROSITE" id="PS50110"/>
    </source>
</evidence>
<dbReference type="GO" id="GO:0005886">
    <property type="term" value="C:plasma membrane"/>
    <property type="evidence" value="ECO:0007669"/>
    <property type="project" value="TreeGrafter"/>
</dbReference>
<name>F4RR08_MELLP</name>
<dbReference type="OrthoDB" id="10266508at2759"/>
<dbReference type="EC" id="2.7.13.3" evidence="2"/>
<evidence type="ECO:0000256" key="6">
    <source>
        <dbReference type="PROSITE-ProRule" id="PRU00169"/>
    </source>
</evidence>
<dbReference type="CDD" id="cd17546">
    <property type="entry name" value="REC_hyHK_CKI1_RcsC-like"/>
    <property type="match status" value="1"/>
</dbReference>
<dbReference type="SMART" id="SM00387">
    <property type="entry name" value="HATPase_c"/>
    <property type="match status" value="1"/>
</dbReference>
<dbReference type="Pfam" id="PF02518">
    <property type="entry name" value="HATPase_c"/>
    <property type="match status" value="1"/>
</dbReference>
<dbReference type="GO" id="GO:0000155">
    <property type="term" value="F:phosphorelay sensor kinase activity"/>
    <property type="evidence" value="ECO:0007669"/>
    <property type="project" value="InterPro"/>
</dbReference>
<dbReference type="InterPro" id="IPR036890">
    <property type="entry name" value="HATPase_C_sf"/>
</dbReference>
<dbReference type="PROSITE" id="PS50110">
    <property type="entry name" value="RESPONSE_REGULATORY"/>
    <property type="match status" value="1"/>
</dbReference>
<keyword evidence="3 6" id="KW-0597">Phosphoprotein</keyword>
<dbReference type="VEuPathDB" id="FungiDB:MELLADRAFT_27303"/>
<dbReference type="InterPro" id="IPR011006">
    <property type="entry name" value="CheY-like_superfamily"/>
</dbReference>
<feature type="modified residue" description="4-aspartylphosphate" evidence="6">
    <location>
        <position position="357"/>
    </location>
</feature>
<dbReference type="AlphaFoldDB" id="F4RR08"/>
<dbReference type="RefSeq" id="XP_007411594.1">
    <property type="nucleotide sequence ID" value="XM_007411532.1"/>
</dbReference>
<feature type="region of interest" description="Disordered" evidence="7">
    <location>
        <begin position="245"/>
        <end position="296"/>
    </location>
</feature>
<dbReference type="Pfam" id="PF00072">
    <property type="entry name" value="Response_reg"/>
    <property type="match status" value="1"/>
</dbReference>
<feature type="compositionally biased region" description="Polar residues" evidence="7">
    <location>
        <begin position="257"/>
        <end position="269"/>
    </location>
</feature>
<dbReference type="InterPro" id="IPR003661">
    <property type="entry name" value="HisK_dim/P_dom"/>
</dbReference>
<dbReference type="InterPro" id="IPR001789">
    <property type="entry name" value="Sig_transdc_resp-reg_receiver"/>
</dbReference>
<dbReference type="Proteomes" id="UP000001072">
    <property type="component" value="Unassembled WGS sequence"/>
</dbReference>
<keyword evidence="4" id="KW-0808">Transferase</keyword>
<evidence type="ECO:0000256" key="7">
    <source>
        <dbReference type="SAM" id="MobiDB-lite"/>
    </source>
</evidence>
<dbReference type="InterPro" id="IPR005467">
    <property type="entry name" value="His_kinase_dom"/>
</dbReference>
<dbReference type="CDD" id="cd00082">
    <property type="entry name" value="HisKA"/>
    <property type="match status" value="1"/>
</dbReference>
<evidence type="ECO:0000256" key="4">
    <source>
        <dbReference type="ARBA" id="ARBA00022679"/>
    </source>
</evidence>
<dbReference type="PANTHER" id="PTHR43047">
    <property type="entry name" value="TWO-COMPONENT HISTIDINE PROTEIN KINASE"/>
    <property type="match status" value="1"/>
</dbReference>
<dbReference type="eggNOG" id="KOG0519">
    <property type="taxonomic scope" value="Eukaryota"/>
</dbReference>
<evidence type="ECO:0000256" key="5">
    <source>
        <dbReference type="ARBA" id="ARBA00022777"/>
    </source>
</evidence>
<evidence type="ECO:0000259" key="8">
    <source>
        <dbReference type="PROSITE" id="PS50109"/>
    </source>
</evidence>
<dbReference type="SUPFAM" id="SSF52172">
    <property type="entry name" value="CheY-like"/>
    <property type="match status" value="1"/>
</dbReference>
<reference evidence="11" key="1">
    <citation type="journal article" date="2011" name="Proc. Natl. Acad. Sci. U.S.A.">
        <title>Obligate biotrophy features unraveled by the genomic analysis of rust fungi.</title>
        <authorList>
            <person name="Duplessis S."/>
            <person name="Cuomo C.A."/>
            <person name="Lin Y.-C."/>
            <person name="Aerts A."/>
            <person name="Tisserant E."/>
            <person name="Veneault-Fourrey C."/>
            <person name="Joly D.L."/>
            <person name="Hacquard S."/>
            <person name="Amselem J."/>
            <person name="Cantarel B.L."/>
            <person name="Chiu R."/>
            <person name="Coutinho P.M."/>
            <person name="Feau N."/>
            <person name="Field M."/>
            <person name="Frey P."/>
            <person name="Gelhaye E."/>
            <person name="Goldberg J."/>
            <person name="Grabherr M.G."/>
            <person name="Kodira C.D."/>
            <person name="Kohler A."/>
            <person name="Kuees U."/>
            <person name="Lindquist E.A."/>
            <person name="Lucas S.M."/>
            <person name="Mago R."/>
            <person name="Mauceli E."/>
            <person name="Morin E."/>
            <person name="Murat C."/>
            <person name="Pangilinan J.L."/>
            <person name="Park R."/>
            <person name="Pearson M."/>
            <person name="Quesneville H."/>
            <person name="Rouhier N."/>
            <person name="Sakthikumar S."/>
            <person name="Salamov A.A."/>
            <person name="Schmutz J."/>
            <person name="Selles B."/>
            <person name="Shapiro H."/>
            <person name="Tanguay P."/>
            <person name="Tuskan G.A."/>
            <person name="Henrissat B."/>
            <person name="Van de Peer Y."/>
            <person name="Rouze P."/>
            <person name="Ellis J.G."/>
            <person name="Dodds P.N."/>
            <person name="Schein J.E."/>
            <person name="Zhong S."/>
            <person name="Hamelin R.C."/>
            <person name="Grigoriev I.V."/>
            <person name="Szabo L.J."/>
            <person name="Martin F."/>
        </authorList>
    </citation>
    <scope>NUCLEOTIDE SEQUENCE [LARGE SCALE GENOMIC DNA]</scope>
    <source>
        <strain evidence="11">98AG31 / pathotype 3-4-7</strain>
    </source>
</reference>
<dbReference type="KEGG" id="mlr:MELLADRAFT_27303"/>
<comment type="catalytic activity">
    <reaction evidence="1">
        <text>ATP + protein L-histidine = ADP + protein N-phospho-L-histidine.</text>
        <dbReference type="EC" id="2.7.13.3"/>
    </reaction>
</comment>
<evidence type="ECO:0000256" key="2">
    <source>
        <dbReference type="ARBA" id="ARBA00012438"/>
    </source>
</evidence>
<dbReference type="Gene3D" id="3.40.50.2300">
    <property type="match status" value="1"/>
</dbReference>
<evidence type="ECO:0000313" key="11">
    <source>
        <dbReference type="Proteomes" id="UP000001072"/>
    </source>
</evidence>
<dbReference type="PROSITE" id="PS50109">
    <property type="entry name" value="HIS_KIN"/>
    <property type="match status" value="1"/>
</dbReference>
<feature type="compositionally biased region" description="Basic residues" evidence="7">
    <location>
        <begin position="273"/>
        <end position="286"/>
    </location>
</feature>
<proteinExistence type="predicted"/>
<feature type="domain" description="Histidine kinase" evidence="8">
    <location>
        <begin position="13"/>
        <end position="241"/>
    </location>
</feature>
<dbReference type="STRING" id="747676.F4RR08"/>
<dbReference type="PRINTS" id="PR00344">
    <property type="entry name" value="BCTRLSENSOR"/>
</dbReference>
<dbReference type="Pfam" id="PF00512">
    <property type="entry name" value="HisKA"/>
    <property type="match status" value="1"/>
</dbReference>
<evidence type="ECO:0000313" key="10">
    <source>
        <dbReference type="EMBL" id="EGG05229.1"/>
    </source>
</evidence>
<keyword evidence="5" id="KW-0418">Kinase</keyword>
<protein>
    <recommendedName>
        <fullName evidence="2">histidine kinase</fullName>
        <ecNumber evidence="2">2.7.13.3</ecNumber>
    </recommendedName>
</protein>
<dbReference type="GO" id="GO:0009927">
    <property type="term" value="F:histidine phosphotransfer kinase activity"/>
    <property type="evidence" value="ECO:0007669"/>
    <property type="project" value="TreeGrafter"/>
</dbReference>
<sequence>EDANQSKSTFLSNMSHEIRTPIANVLGIIELLLETELDSLQRDYAETIKSSADGLLDVVGDILDFSKIECGKLSFDPSPFNLKDLFHELDRIFTHTARSKRSRFQSNLTIDPTIGTNPEIIGDKGRVRQVLSNLVSNSLKFAPTGRITLDLRLERSPPDRLKLSATIKDDGIGLTPESLRILTSWQPFSQAESSTSRLYGGSGLGLCIVKTLVDAMDGTVSLESEGLGKGCKAKVEMMLQYTTNTNHTTPNHVHSPDSCNPPNSKSIPESNHRRSSQSTKRRTRSVRNKDASNQSRLTKSRDQYWILLAEDNPIMAKITIGLLKKIGLSKVDLVENGKEAVERIKNRIKIYDLVILDLIMPVLDG</sequence>
<dbReference type="InterPro" id="IPR004358">
    <property type="entry name" value="Sig_transdc_His_kin-like_C"/>
</dbReference>
<dbReference type="CDD" id="cd16922">
    <property type="entry name" value="HATPase_EvgS-ArcB-TorS-like"/>
    <property type="match status" value="1"/>
</dbReference>
<accession>F4RR08</accession>
<feature type="non-terminal residue" evidence="10">
    <location>
        <position position="1"/>
    </location>
</feature>
<dbReference type="SUPFAM" id="SSF55874">
    <property type="entry name" value="ATPase domain of HSP90 chaperone/DNA topoisomerase II/histidine kinase"/>
    <property type="match status" value="1"/>
</dbReference>
<dbReference type="InterPro" id="IPR036097">
    <property type="entry name" value="HisK_dim/P_sf"/>
</dbReference>
<dbReference type="InParanoid" id="F4RR08"/>
<dbReference type="InterPro" id="IPR003594">
    <property type="entry name" value="HATPase_dom"/>
</dbReference>
<dbReference type="PANTHER" id="PTHR43047:SF72">
    <property type="entry name" value="OSMOSENSING HISTIDINE PROTEIN KINASE SLN1"/>
    <property type="match status" value="1"/>
</dbReference>
<dbReference type="SUPFAM" id="SSF47384">
    <property type="entry name" value="Homodimeric domain of signal transducing histidine kinase"/>
    <property type="match status" value="1"/>
</dbReference>
<dbReference type="Gene3D" id="1.10.287.130">
    <property type="match status" value="1"/>
</dbReference>
<dbReference type="GeneID" id="18926979"/>
<dbReference type="HOGENOM" id="CLU_000445_114_15_1"/>
<feature type="domain" description="Response regulatory" evidence="9">
    <location>
        <begin position="305"/>
        <end position="365"/>
    </location>
</feature>
<dbReference type="Gene3D" id="3.30.565.10">
    <property type="entry name" value="Histidine kinase-like ATPase, C-terminal domain"/>
    <property type="match status" value="1"/>
</dbReference>
<evidence type="ECO:0000256" key="3">
    <source>
        <dbReference type="ARBA" id="ARBA00022553"/>
    </source>
</evidence>